<keyword evidence="2" id="KW-1185">Reference proteome</keyword>
<accession>A0A9P4W9F6</accession>
<organism evidence="1 2">
    <name type="scientific">Curvularia kusanoi</name>
    <name type="common">Cochliobolus kusanoi</name>
    <dbReference type="NCBI Taxonomy" id="90978"/>
    <lineage>
        <taxon>Eukaryota</taxon>
        <taxon>Fungi</taxon>
        <taxon>Dikarya</taxon>
        <taxon>Ascomycota</taxon>
        <taxon>Pezizomycotina</taxon>
        <taxon>Dothideomycetes</taxon>
        <taxon>Pleosporomycetidae</taxon>
        <taxon>Pleosporales</taxon>
        <taxon>Pleosporineae</taxon>
        <taxon>Pleosporaceae</taxon>
        <taxon>Curvularia</taxon>
    </lineage>
</organism>
<evidence type="ECO:0000313" key="2">
    <source>
        <dbReference type="Proteomes" id="UP000801428"/>
    </source>
</evidence>
<dbReference type="AlphaFoldDB" id="A0A9P4W9F6"/>
<protein>
    <submittedName>
        <fullName evidence="1">Uncharacterized protein</fullName>
    </submittedName>
</protein>
<reference evidence="1" key="1">
    <citation type="submission" date="2019-04" db="EMBL/GenBank/DDBJ databases">
        <title>Sequencing of skin fungus with MAO and IRED activity.</title>
        <authorList>
            <person name="Marsaioli A.J."/>
            <person name="Bonatto J.M.C."/>
            <person name="Reis Junior O."/>
        </authorList>
    </citation>
    <scope>NUCLEOTIDE SEQUENCE</scope>
    <source>
        <strain evidence="1">30M1</strain>
    </source>
</reference>
<dbReference type="Proteomes" id="UP000801428">
    <property type="component" value="Unassembled WGS sequence"/>
</dbReference>
<dbReference type="OrthoDB" id="3785674at2759"/>
<evidence type="ECO:0000313" key="1">
    <source>
        <dbReference type="EMBL" id="KAF2997962.1"/>
    </source>
</evidence>
<dbReference type="EMBL" id="SWKU01000021">
    <property type="protein sequence ID" value="KAF2997962.1"/>
    <property type="molecule type" value="Genomic_DNA"/>
</dbReference>
<sequence>MDSEFSRIFSLPQELLQWILSSIANFEPWTYNTALNDADVSITDADLSSDTPVSMKQYHAVLQTVEEAHGDEAPATRLACTQRKPCNSDPLTALVAYAPVPLLKLSAVDIVQSYRLQNAPRAVLQLTAALIVVIAAFTQCREALLLALEKVESDSLLPSIEQHEGSQPNTSVRPDRLRSMSGSTVAEPYAQEQELSLSVVSTVYDSSTVKEGARKELRWAEKRESEEKDMGKEIKRPKLSDYKQVSSGRVATLMDRFEKFHI</sequence>
<proteinExistence type="predicted"/>
<name>A0A9P4W9F6_CURKU</name>
<gene>
    <name evidence="1" type="ORF">E8E13_006194</name>
</gene>
<comment type="caution">
    <text evidence="1">The sequence shown here is derived from an EMBL/GenBank/DDBJ whole genome shotgun (WGS) entry which is preliminary data.</text>
</comment>